<dbReference type="EMBL" id="KK122451">
    <property type="protein sequence ID" value="KFM82738.1"/>
    <property type="molecule type" value="Genomic_DNA"/>
</dbReference>
<dbReference type="Proteomes" id="UP000054359">
    <property type="component" value="Unassembled WGS sequence"/>
</dbReference>
<keyword evidence="1" id="KW-0812">Transmembrane</keyword>
<reference evidence="2 3" key="1">
    <citation type="submission" date="2013-11" db="EMBL/GenBank/DDBJ databases">
        <title>Genome sequencing of Stegodyphus mimosarum.</title>
        <authorList>
            <person name="Bechsgaard J."/>
        </authorList>
    </citation>
    <scope>NUCLEOTIDE SEQUENCE [LARGE SCALE GENOMIC DNA]</scope>
</reference>
<proteinExistence type="predicted"/>
<keyword evidence="1" id="KW-0472">Membrane</keyword>
<sequence length="38" mass="4811">MKKKEKLQWRISRKFCLDKMKHVYLYFVLCANFQIIIF</sequence>
<name>A0A087UZE9_STEMI</name>
<keyword evidence="3" id="KW-1185">Reference proteome</keyword>
<feature type="transmembrane region" description="Helical" evidence="1">
    <location>
        <begin position="21"/>
        <end position="37"/>
    </location>
</feature>
<evidence type="ECO:0000313" key="3">
    <source>
        <dbReference type="Proteomes" id="UP000054359"/>
    </source>
</evidence>
<feature type="non-terminal residue" evidence="2">
    <location>
        <position position="38"/>
    </location>
</feature>
<dbReference type="AlphaFoldDB" id="A0A087UZE9"/>
<evidence type="ECO:0000256" key="1">
    <source>
        <dbReference type="SAM" id="Phobius"/>
    </source>
</evidence>
<evidence type="ECO:0000313" key="2">
    <source>
        <dbReference type="EMBL" id="KFM82738.1"/>
    </source>
</evidence>
<keyword evidence="1" id="KW-1133">Transmembrane helix</keyword>
<protein>
    <submittedName>
        <fullName evidence="2">Uncharacterized protein</fullName>
    </submittedName>
</protein>
<organism evidence="2 3">
    <name type="scientific">Stegodyphus mimosarum</name>
    <name type="common">African social velvet spider</name>
    <dbReference type="NCBI Taxonomy" id="407821"/>
    <lineage>
        <taxon>Eukaryota</taxon>
        <taxon>Metazoa</taxon>
        <taxon>Ecdysozoa</taxon>
        <taxon>Arthropoda</taxon>
        <taxon>Chelicerata</taxon>
        <taxon>Arachnida</taxon>
        <taxon>Araneae</taxon>
        <taxon>Araneomorphae</taxon>
        <taxon>Entelegynae</taxon>
        <taxon>Eresoidea</taxon>
        <taxon>Eresidae</taxon>
        <taxon>Stegodyphus</taxon>
    </lineage>
</organism>
<gene>
    <name evidence="2" type="ORF">X975_23545</name>
</gene>
<accession>A0A087UZE9</accession>